<feature type="non-terminal residue" evidence="1">
    <location>
        <position position="1"/>
    </location>
</feature>
<reference evidence="1" key="1">
    <citation type="submission" date="2021-02" db="EMBL/GenBank/DDBJ databases">
        <authorList>
            <person name="Nowell W R."/>
        </authorList>
    </citation>
    <scope>NUCLEOTIDE SEQUENCE</scope>
</reference>
<evidence type="ECO:0000313" key="2">
    <source>
        <dbReference type="Proteomes" id="UP000663874"/>
    </source>
</evidence>
<gene>
    <name evidence="1" type="ORF">FNK824_LOCUS33798</name>
</gene>
<name>A0A819YAQ9_9BILA</name>
<accession>A0A819YAQ9</accession>
<dbReference type="Proteomes" id="UP000663874">
    <property type="component" value="Unassembled WGS sequence"/>
</dbReference>
<proteinExistence type="predicted"/>
<evidence type="ECO:0000313" key="1">
    <source>
        <dbReference type="EMBL" id="CAF4153279.1"/>
    </source>
</evidence>
<dbReference type="EMBL" id="CAJOBE010012684">
    <property type="protein sequence ID" value="CAF4153279.1"/>
    <property type="molecule type" value="Genomic_DNA"/>
</dbReference>
<sequence>HVVGPLKIYIEKYMTNIISNILIQMKIPSYSHIIINMDTNGQY</sequence>
<dbReference type="AlphaFoldDB" id="A0A819YAQ9"/>
<comment type="caution">
    <text evidence="1">The sequence shown here is derived from an EMBL/GenBank/DDBJ whole genome shotgun (WGS) entry which is preliminary data.</text>
</comment>
<protein>
    <submittedName>
        <fullName evidence="1">Uncharacterized protein</fullName>
    </submittedName>
</protein>
<organism evidence="1 2">
    <name type="scientific">Rotaria sordida</name>
    <dbReference type="NCBI Taxonomy" id="392033"/>
    <lineage>
        <taxon>Eukaryota</taxon>
        <taxon>Metazoa</taxon>
        <taxon>Spiralia</taxon>
        <taxon>Gnathifera</taxon>
        <taxon>Rotifera</taxon>
        <taxon>Eurotatoria</taxon>
        <taxon>Bdelloidea</taxon>
        <taxon>Philodinida</taxon>
        <taxon>Philodinidae</taxon>
        <taxon>Rotaria</taxon>
    </lineage>
</organism>